<accession>C8NI70</accession>
<feature type="disulfide bond" description="Redox-active" evidence="6">
    <location>
        <begin position="237"/>
        <end position="239"/>
    </location>
</feature>
<dbReference type="PIRSF" id="PIRSF005261">
    <property type="entry name" value="Heat_shock_Hsp33"/>
    <property type="match status" value="1"/>
</dbReference>
<keyword evidence="3 6" id="KW-1015">Disulfide bond</keyword>
<dbReference type="GO" id="GO:0042026">
    <property type="term" value="P:protein refolding"/>
    <property type="evidence" value="ECO:0007669"/>
    <property type="project" value="TreeGrafter"/>
</dbReference>
<dbReference type="InterPro" id="IPR016153">
    <property type="entry name" value="Heat_shock_Hsp33_N"/>
</dbReference>
<sequence length="297" mass="32419">MADSLLKVLAFNDEVKAVAMVATDAIAQAQRRHDTWSSATAALGRTIIGTQLLASSLKGDERITVQVNGDGPGGKIMADANGRGEMRGYITNPHVSLELNDKGKLDVRGVVGTNGTITVIKDLNMREPFSGQVPIVDGELGMDFTYYLAVSEQINGAVGVSVLVNPDETVRAAGGFMIQLLPGASEATISEIERRINEIPMVSKLIDQQEQPRDILNRLLGSENIRELEEMPVKFHCGCTRERFSAGLMSIGVDDLQHLIDEDHGAEVVCHFCGEKYHFEEAELQSLIDEIKSQREK</sequence>
<organism evidence="7 8">
    <name type="scientific">Granulicatella adiacens ATCC 49175</name>
    <dbReference type="NCBI Taxonomy" id="638301"/>
    <lineage>
        <taxon>Bacteria</taxon>
        <taxon>Bacillati</taxon>
        <taxon>Bacillota</taxon>
        <taxon>Bacilli</taxon>
        <taxon>Lactobacillales</taxon>
        <taxon>Carnobacteriaceae</taxon>
        <taxon>Granulicatella</taxon>
    </lineage>
</organism>
<keyword evidence="4 6" id="KW-0143">Chaperone</keyword>
<evidence type="ECO:0000313" key="8">
    <source>
        <dbReference type="Proteomes" id="UP000005926"/>
    </source>
</evidence>
<dbReference type="GO" id="GO:0051082">
    <property type="term" value="F:unfolded protein binding"/>
    <property type="evidence" value="ECO:0007669"/>
    <property type="project" value="UniProtKB-UniRule"/>
</dbReference>
<name>C8NI70_9LACT</name>
<dbReference type="Gene3D" id="3.55.30.10">
    <property type="entry name" value="Hsp33 domain"/>
    <property type="match status" value="1"/>
</dbReference>
<dbReference type="Pfam" id="PF01430">
    <property type="entry name" value="HSP33"/>
    <property type="match status" value="1"/>
</dbReference>
<evidence type="ECO:0000256" key="1">
    <source>
        <dbReference type="ARBA" id="ARBA00022490"/>
    </source>
</evidence>
<dbReference type="STRING" id="638301.HMPREF0444_1615"/>
<evidence type="ECO:0000313" key="7">
    <source>
        <dbReference type="EMBL" id="EEW36626.1"/>
    </source>
</evidence>
<dbReference type="RefSeq" id="WP_005606110.1">
    <property type="nucleotide sequence ID" value="NZ_CP102283.1"/>
</dbReference>
<comment type="similarity">
    <text evidence="6">Belongs to the HSP33 family.</text>
</comment>
<dbReference type="eggNOG" id="COG1281">
    <property type="taxonomic scope" value="Bacteria"/>
</dbReference>
<dbReference type="CDD" id="cd00498">
    <property type="entry name" value="Hsp33"/>
    <property type="match status" value="1"/>
</dbReference>
<evidence type="ECO:0000256" key="5">
    <source>
        <dbReference type="ARBA" id="ARBA00023284"/>
    </source>
</evidence>
<dbReference type="EMBL" id="ACKZ01000026">
    <property type="protein sequence ID" value="EEW36626.1"/>
    <property type="molecule type" value="Genomic_DNA"/>
</dbReference>
<dbReference type="GO" id="GO:0044183">
    <property type="term" value="F:protein folding chaperone"/>
    <property type="evidence" value="ECO:0007669"/>
    <property type="project" value="TreeGrafter"/>
</dbReference>
<comment type="subcellular location">
    <subcellularLocation>
        <location evidence="6">Cytoplasm</location>
    </subcellularLocation>
</comment>
<dbReference type="SUPFAM" id="SSF64397">
    <property type="entry name" value="Hsp33 domain"/>
    <property type="match status" value="1"/>
</dbReference>
<proteinExistence type="inferred from homology"/>
<dbReference type="HAMAP" id="MF_00117">
    <property type="entry name" value="HslO"/>
    <property type="match status" value="1"/>
</dbReference>
<evidence type="ECO:0000256" key="3">
    <source>
        <dbReference type="ARBA" id="ARBA00023157"/>
    </source>
</evidence>
<gene>
    <name evidence="6 7" type="primary">hslO</name>
    <name evidence="7" type="ORF">HMPREF0444_1615</name>
</gene>
<evidence type="ECO:0000256" key="2">
    <source>
        <dbReference type="ARBA" id="ARBA00022833"/>
    </source>
</evidence>
<protein>
    <recommendedName>
        <fullName evidence="6">33 kDa chaperonin</fullName>
    </recommendedName>
    <alternativeName>
        <fullName evidence="6">Heat shock protein 33 homolog</fullName>
        <shortName evidence="6">HSP33</shortName>
    </alternativeName>
</protein>
<dbReference type="GeneID" id="78412617"/>
<dbReference type="Proteomes" id="UP000005926">
    <property type="component" value="Unassembled WGS sequence"/>
</dbReference>
<keyword evidence="2 6" id="KW-0862">Zinc</keyword>
<dbReference type="InterPro" id="IPR000397">
    <property type="entry name" value="Heat_shock_Hsp33"/>
</dbReference>
<dbReference type="PANTHER" id="PTHR30111:SF1">
    <property type="entry name" value="33 KDA CHAPERONIN"/>
    <property type="match status" value="1"/>
</dbReference>
<keyword evidence="5 6" id="KW-0676">Redox-active center</keyword>
<feature type="disulfide bond" description="Redox-active" evidence="6">
    <location>
        <begin position="270"/>
        <end position="273"/>
    </location>
</feature>
<dbReference type="AlphaFoldDB" id="C8NI70"/>
<keyword evidence="8" id="KW-1185">Reference proteome</keyword>
<evidence type="ECO:0000256" key="4">
    <source>
        <dbReference type="ARBA" id="ARBA00023186"/>
    </source>
</evidence>
<dbReference type="PANTHER" id="PTHR30111">
    <property type="entry name" value="33 KDA CHAPERONIN"/>
    <property type="match status" value="1"/>
</dbReference>
<dbReference type="HOGENOM" id="CLU_054493_1_0_9"/>
<comment type="PTM">
    <text evidence="6">Under oxidizing conditions two disulfide bonds are formed involving the reactive cysteines. Under reducing conditions zinc is bound to the reactive cysteines and the protein is inactive.</text>
</comment>
<comment type="caution">
    <text evidence="7">The sequence shown here is derived from an EMBL/GenBank/DDBJ whole genome shotgun (WGS) entry which is preliminary data.</text>
</comment>
<dbReference type="NCBIfam" id="NF001033">
    <property type="entry name" value="PRK00114.1"/>
    <property type="match status" value="1"/>
</dbReference>
<dbReference type="GO" id="GO:0005737">
    <property type="term" value="C:cytoplasm"/>
    <property type="evidence" value="ECO:0007669"/>
    <property type="project" value="UniProtKB-SubCell"/>
</dbReference>
<evidence type="ECO:0000256" key="6">
    <source>
        <dbReference type="HAMAP-Rule" id="MF_00117"/>
    </source>
</evidence>
<reference evidence="7 8" key="1">
    <citation type="submission" date="2009-08" db="EMBL/GenBank/DDBJ databases">
        <authorList>
            <person name="Muzny D."/>
            <person name="Qin X."/>
            <person name="Deng J."/>
            <person name="Jiang H."/>
            <person name="Liu Y."/>
            <person name="Qu J."/>
            <person name="Song X.-Z."/>
            <person name="Zhang L."/>
            <person name="Thornton R."/>
            <person name="Coyle M."/>
            <person name="Francisco L."/>
            <person name="Jackson L."/>
            <person name="Javaid M."/>
            <person name="Korchina V."/>
            <person name="Kovar C."/>
            <person name="Mata R."/>
            <person name="Mathew T."/>
            <person name="Ngo R."/>
            <person name="Nguyen L."/>
            <person name="Nguyen N."/>
            <person name="Okwuonu G."/>
            <person name="Ongeri F."/>
            <person name="Pham C."/>
            <person name="Simmons D."/>
            <person name="Wilczek-Boney K."/>
            <person name="Hale W."/>
            <person name="Jakkamsetti A."/>
            <person name="Pham P."/>
            <person name="Ruth R."/>
            <person name="San Lucas F."/>
            <person name="Warren J."/>
            <person name="Zhang J."/>
            <person name="Zhao Z."/>
            <person name="Zhou C."/>
            <person name="Zhu D."/>
            <person name="Lee S."/>
            <person name="Bess C."/>
            <person name="Blankenburg K."/>
            <person name="Forbes L."/>
            <person name="Fu Q."/>
            <person name="Gubbala S."/>
            <person name="Hirani K."/>
            <person name="Jayaseelan J.C."/>
            <person name="Lara F."/>
            <person name="Munidasa M."/>
            <person name="Palculict T."/>
            <person name="Patil S."/>
            <person name="Pu L.-L."/>
            <person name="Saada N."/>
            <person name="Tang L."/>
            <person name="Weissenberger G."/>
            <person name="Zhu Y."/>
            <person name="Hemphill L."/>
            <person name="Shang Y."/>
            <person name="Youmans B."/>
            <person name="Ayvaz T."/>
            <person name="Ross M."/>
            <person name="Santibanez J."/>
            <person name="Aqrawi P."/>
            <person name="Gross S."/>
            <person name="Joshi V."/>
            <person name="Fowler G."/>
            <person name="Nazareth L."/>
            <person name="Reid J."/>
            <person name="Worley K."/>
            <person name="Petrosino J."/>
            <person name="Highlander S."/>
            <person name="Gibbs R."/>
        </authorList>
    </citation>
    <scope>NUCLEOTIDE SEQUENCE [LARGE SCALE GENOMIC DNA]</scope>
    <source>
        <strain evidence="7 8">ATCC 49175</strain>
    </source>
</reference>
<dbReference type="Gene3D" id="3.90.1280.10">
    <property type="entry name" value="HSP33 redox switch-like"/>
    <property type="match status" value="1"/>
</dbReference>
<keyword evidence="1 6" id="KW-0963">Cytoplasm</keyword>
<comment type="function">
    <text evidence="6">Redox regulated molecular chaperone. Protects both thermally unfolding and oxidatively damaged proteins from irreversible aggregation. Plays an important role in the bacterial defense system toward oxidative stress.</text>
</comment>
<dbReference type="SUPFAM" id="SSF118352">
    <property type="entry name" value="HSP33 redox switch-like"/>
    <property type="match status" value="1"/>
</dbReference>
<dbReference type="InterPro" id="IPR016154">
    <property type="entry name" value="Heat_shock_Hsp33_C"/>
</dbReference>